<proteinExistence type="predicted"/>
<comment type="caution">
    <text evidence="1">The sequence shown here is derived from an EMBL/GenBank/DDBJ whole genome shotgun (WGS) entry which is preliminary data.</text>
</comment>
<dbReference type="AlphaFoldDB" id="A0A1B9NW62"/>
<dbReference type="OrthoDB" id="7061664at2"/>
<evidence type="ECO:0008006" key="3">
    <source>
        <dbReference type="Google" id="ProtNLM"/>
    </source>
</evidence>
<gene>
    <name evidence="1" type="ORF">A6E04_16820</name>
</gene>
<protein>
    <recommendedName>
        <fullName evidence="3">RiboL-PSP-HEPN domain-containing protein</fullName>
    </recommendedName>
</protein>
<name>A0A1B9NW62_ALILO</name>
<evidence type="ECO:0000313" key="2">
    <source>
        <dbReference type="Proteomes" id="UP000093523"/>
    </source>
</evidence>
<sequence length="195" mass="22944">MPGLQKIMAGEGFIRTYDLLDALSNDVNTAFKVLEEDKPNQYFRRSVVRAVFSYVEAVIETIKVEVRSSLRLERPNFELSKKEDELLGSLFVISENKGRQLPLEQNLKSTFKLAAKVWDLDFRLHTDNEDYRDFVIAKSFRNKLTHPKTYYDIEVTDDDMHYHAMAGMWVRAEFERLMKARIDSLEVYVKKYMVN</sequence>
<reference evidence="1 2" key="1">
    <citation type="submission" date="2016-06" db="EMBL/GenBank/DDBJ databases">
        <authorList>
            <person name="Kjaerup R.B."/>
            <person name="Dalgaard T.S."/>
            <person name="Juul-Madsen H.R."/>
        </authorList>
    </citation>
    <scope>NUCLEOTIDE SEQUENCE [LARGE SCALE GENOMIC DNA]</scope>
    <source>
        <strain evidence="1 2">1S159</strain>
    </source>
</reference>
<evidence type="ECO:0000313" key="1">
    <source>
        <dbReference type="EMBL" id="OCH19269.1"/>
    </source>
</evidence>
<organism evidence="1 2">
    <name type="scientific">Aliivibrio logei</name>
    <name type="common">Vibrio logei</name>
    <dbReference type="NCBI Taxonomy" id="688"/>
    <lineage>
        <taxon>Bacteria</taxon>
        <taxon>Pseudomonadati</taxon>
        <taxon>Pseudomonadota</taxon>
        <taxon>Gammaproteobacteria</taxon>
        <taxon>Vibrionales</taxon>
        <taxon>Vibrionaceae</taxon>
        <taxon>Aliivibrio</taxon>
    </lineage>
</organism>
<dbReference type="EMBL" id="MAJU01000020">
    <property type="protein sequence ID" value="OCH19269.1"/>
    <property type="molecule type" value="Genomic_DNA"/>
</dbReference>
<dbReference type="RefSeq" id="WP_065611791.1">
    <property type="nucleotide sequence ID" value="NZ_CAWMPN010000020.1"/>
</dbReference>
<dbReference type="Proteomes" id="UP000093523">
    <property type="component" value="Unassembled WGS sequence"/>
</dbReference>
<accession>A0A1B9NW62</accession>